<dbReference type="Proteomes" id="UP001148737">
    <property type="component" value="Unassembled WGS sequence"/>
</dbReference>
<keyword evidence="2" id="KW-1185">Reference proteome</keyword>
<evidence type="ECO:0000313" key="1">
    <source>
        <dbReference type="EMBL" id="KAJ3498426.1"/>
    </source>
</evidence>
<reference evidence="1" key="1">
    <citation type="submission" date="2022-07" db="EMBL/GenBank/DDBJ databases">
        <title>Genome Sequence of Lecanicillium saksenae.</title>
        <authorList>
            <person name="Buettner E."/>
        </authorList>
    </citation>
    <scope>NUCLEOTIDE SEQUENCE</scope>
    <source>
        <strain evidence="1">VT-O1</strain>
    </source>
</reference>
<gene>
    <name evidence="1" type="ORF">NLG97_g1138</name>
</gene>
<accession>A0ACC1R814</accession>
<protein>
    <submittedName>
        <fullName evidence="1">Uncharacterized protein</fullName>
    </submittedName>
</protein>
<dbReference type="EMBL" id="JANAKD010000051">
    <property type="protein sequence ID" value="KAJ3498426.1"/>
    <property type="molecule type" value="Genomic_DNA"/>
</dbReference>
<sequence length="708" mass="75836">MDYTTHVFTYKQPDNSEDRPILVDADRPGRQITFADYKSLVKRIAVGLQRYGVGDQDCVGLLSHNDLYYYVLGDGAVAAGAIYTGVPTFVKQAELETAIKTSGMKWLFAAPEFLDLALAAAKATGMPPEAVLVYDPPGLDPYSGAQASLSKLLEGADEASFRNANEGKDQAAREAIRFFTSGTTGSVKAAIMSHEAQIARFDAITAMPMPEKFLLMVGMYHASGILMHSRACAGGFSVHITRSADAASIIDKIRSLEIASTMVSPRLMDEMVARLGSASNAREHLASLAALRRLTPGDKSTLGLTKESTVVLLSTEGLRVYDVPHDVSQDDPVALTQALVRINSANPGLGSEPGPGETEIARFICSWFEYRDIDAHWIEPVKGRPSVVGVAKGSGGGRRLLLNGHTDTVTLLGYTGDPLDPRIENGKLYGRGSADMKSGLAAQMVAAANLRGLQLAGDVVVTAVADEELESLGTGNVLEAGWRADAAIVSECTDMAITRAHKGFVWLEIDVHGTAAHGSRPDLGYDAIAKSGYVLVELDRYAARLQQREADAAVGPPSAHASIIQGGEEVSSYPAKCTITVERRTVASENPAAVELEVRAILDQIAASVAGFKFDLRVTFSRPPFHMAEDAPLTQLVRKHAKAVTLEEPNITGAPYWTDSALLLDTGIPTILFGPRGEGFHGKDEFVYTDSIVQTTRILTQIAEEFCA</sequence>
<organism evidence="1 2">
    <name type="scientific">Lecanicillium saksenae</name>
    <dbReference type="NCBI Taxonomy" id="468837"/>
    <lineage>
        <taxon>Eukaryota</taxon>
        <taxon>Fungi</taxon>
        <taxon>Dikarya</taxon>
        <taxon>Ascomycota</taxon>
        <taxon>Pezizomycotina</taxon>
        <taxon>Sordariomycetes</taxon>
        <taxon>Hypocreomycetidae</taxon>
        <taxon>Hypocreales</taxon>
        <taxon>Cordycipitaceae</taxon>
        <taxon>Lecanicillium</taxon>
    </lineage>
</organism>
<name>A0ACC1R814_9HYPO</name>
<comment type="caution">
    <text evidence="1">The sequence shown here is derived from an EMBL/GenBank/DDBJ whole genome shotgun (WGS) entry which is preliminary data.</text>
</comment>
<evidence type="ECO:0000313" key="2">
    <source>
        <dbReference type="Proteomes" id="UP001148737"/>
    </source>
</evidence>
<proteinExistence type="predicted"/>